<evidence type="ECO:0000256" key="2">
    <source>
        <dbReference type="SAM" id="MobiDB-lite"/>
    </source>
</evidence>
<gene>
    <name evidence="4" type="ORF">CANCADRAFT_32779</name>
</gene>
<evidence type="ECO:0000256" key="1">
    <source>
        <dbReference type="PROSITE-ProRule" id="PRU00042"/>
    </source>
</evidence>
<keyword evidence="1" id="KW-0863">Zinc-finger</keyword>
<keyword evidence="1" id="KW-0862">Zinc</keyword>
<name>A0A1E4TCY1_9ASCO</name>
<sequence>MPVAQLDTPKMHIGLPQQPKDHLNDNNKPPTWPFRTDSTGPELSGEQRSMFGADIDDAATSAALFAADKQIKQDNDLLYPLNKDQPPQLSISTSSSIAGDTIPSTFDQNENEHLSNSPNGRIGSLFGPFDQLSRPQPLLKPMEIDMMDTDIPDSDDVFYTFINENGPLDPRDRSPSPIISGWSTMSPMMDDDLPAASPSFPKLTRTLTDVMEDELYEVPAKCGTNAPKLQPISETGIKRQPIESSSQNSSIDFTSSPVDIRTGAGAIAMTNLARPANRAIPPFRKTSPFYTLIPEGGHASLSVLNDMHEFPPNATVSPREAFLNNPIIDEPVDSNLGMSMFGPPVVAINDEKVGDDSIESLTRRDSSLSISDIDDIGSPNASGGPPKTINTDYDSERAIAAHKRRVGQATHNNLHRCEWINPATDRPCNKNFSRPYDLVRHQETIHAKHRKTYRCELCGDHSKQFSRPDAVTRHRRVKHNIMS</sequence>
<dbReference type="OrthoDB" id="7295497at2759"/>
<dbReference type="Gene3D" id="3.30.160.60">
    <property type="entry name" value="Classic Zinc Finger"/>
    <property type="match status" value="1"/>
</dbReference>
<evidence type="ECO:0000313" key="4">
    <source>
        <dbReference type="EMBL" id="ODV89563.1"/>
    </source>
</evidence>
<dbReference type="Proteomes" id="UP000095023">
    <property type="component" value="Unassembled WGS sequence"/>
</dbReference>
<dbReference type="GO" id="GO:0008270">
    <property type="term" value="F:zinc ion binding"/>
    <property type="evidence" value="ECO:0007669"/>
    <property type="project" value="UniProtKB-KW"/>
</dbReference>
<dbReference type="AlphaFoldDB" id="A0A1E4TCY1"/>
<organism evidence="4 5">
    <name type="scientific">Tortispora caseinolytica NRRL Y-17796</name>
    <dbReference type="NCBI Taxonomy" id="767744"/>
    <lineage>
        <taxon>Eukaryota</taxon>
        <taxon>Fungi</taxon>
        <taxon>Dikarya</taxon>
        <taxon>Ascomycota</taxon>
        <taxon>Saccharomycotina</taxon>
        <taxon>Trigonopsidomycetes</taxon>
        <taxon>Trigonopsidales</taxon>
        <taxon>Trigonopsidaceae</taxon>
        <taxon>Tortispora</taxon>
    </lineage>
</organism>
<evidence type="ECO:0000313" key="5">
    <source>
        <dbReference type="Proteomes" id="UP000095023"/>
    </source>
</evidence>
<reference evidence="5" key="1">
    <citation type="submission" date="2016-02" db="EMBL/GenBank/DDBJ databases">
        <title>Comparative genomics of biotechnologically important yeasts.</title>
        <authorList>
            <consortium name="DOE Joint Genome Institute"/>
            <person name="Riley R."/>
            <person name="Haridas S."/>
            <person name="Wolfe K.H."/>
            <person name="Lopes M.R."/>
            <person name="Hittinger C.T."/>
            <person name="Goker M."/>
            <person name="Salamov A."/>
            <person name="Wisecaver J."/>
            <person name="Long T.M."/>
            <person name="Aerts A.L."/>
            <person name="Barry K."/>
            <person name="Choi C."/>
            <person name="Clum A."/>
            <person name="Coughlan A.Y."/>
            <person name="Deshpande S."/>
            <person name="Douglass A.P."/>
            <person name="Hanson S.J."/>
            <person name="Klenk H.-P."/>
            <person name="Labutti K."/>
            <person name="Lapidus A."/>
            <person name="Lindquist E."/>
            <person name="Lipzen A."/>
            <person name="Meier-Kolthoff J.P."/>
            <person name="Ohm R.A."/>
            <person name="Otillar R.P."/>
            <person name="Pangilinan J."/>
            <person name="Peng Y."/>
            <person name="Rokas A."/>
            <person name="Rosa C.A."/>
            <person name="Scheuner C."/>
            <person name="Sibirny A.A."/>
            <person name="Slot J.C."/>
            <person name="Stielow J.B."/>
            <person name="Sun H."/>
            <person name="Kurtzman C.P."/>
            <person name="Blackwell M."/>
            <person name="Jeffries T.W."/>
            <person name="Grigoriev I.V."/>
        </authorList>
    </citation>
    <scope>NUCLEOTIDE SEQUENCE [LARGE SCALE GENOMIC DNA]</scope>
    <source>
        <strain evidence="5">NRRL Y-17796</strain>
    </source>
</reference>
<proteinExistence type="predicted"/>
<keyword evidence="1" id="KW-0479">Metal-binding</keyword>
<dbReference type="PROSITE" id="PS50157">
    <property type="entry name" value="ZINC_FINGER_C2H2_2"/>
    <property type="match status" value="1"/>
</dbReference>
<dbReference type="SMART" id="SM00355">
    <property type="entry name" value="ZnF_C2H2"/>
    <property type="match status" value="2"/>
</dbReference>
<feature type="region of interest" description="Disordered" evidence="2">
    <location>
        <begin position="1"/>
        <end position="47"/>
    </location>
</feature>
<evidence type="ECO:0000259" key="3">
    <source>
        <dbReference type="PROSITE" id="PS50157"/>
    </source>
</evidence>
<accession>A0A1E4TCY1</accession>
<dbReference type="EMBL" id="KV453843">
    <property type="protein sequence ID" value="ODV89563.1"/>
    <property type="molecule type" value="Genomic_DNA"/>
</dbReference>
<feature type="domain" description="C2H2-type" evidence="3">
    <location>
        <begin position="415"/>
        <end position="451"/>
    </location>
</feature>
<dbReference type="Pfam" id="PF00096">
    <property type="entry name" value="zf-C2H2"/>
    <property type="match status" value="1"/>
</dbReference>
<feature type="region of interest" description="Disordered" evidence="2">
    <location>
        <begin position="369"/>
        <end position="392"/>
    </location>
</feature>
<keyword evidence="5" id="KW-1185">Reference proteome</keyword>
<protein>
    <recommendedName>
        <fullName evidence="3">C2H2-type domain-containing protein</fullName>
    </recommendedName>
</protein>
<dbReference type="InterPro" id="IPR013087">
    <property type="entry name" value="Znf_C2H2_type"/>
</dbReference>